<proteinExistence type="predicted"/>
<reference evidence="2 3" key="1">
    <citation type="submission" date="2019-07" db="EMBL/GenBank/DDBJ databases">
        <authorList>
            <person name="Brisse S."/>
            <person name="Rodrigues C."/>
            <person name="Thorpe H."/>
        </authorList>
    </citation>
    <scope>NUCLEOTIDE SEQUENCE [LARGE SCALE GENOMIC DNA]</scope>
    <source>
        <strain evidence="2">SB6408</strain>
    </source>
</reference>
<sequence>MNIIRSILILLAATVLNGCANGPKPIYGWNEYQPVVYEYYAMDMGPEKQIETLKKDIEKAQAKALPVPPGLHAHLGMLYINTGHPELAKTEFEQEKRLFPESSQFMDFLLKKMQGGKA</sequence>
<name>A0A564KC82_9ENTR</name>
<evidence type="ECO:0000256" key="1">
    <source>
        <dbReference type="SAM" id="SignalP"/>
    </source>
</evidence>
<dbReference type="RefSeq" id="WP_142462854.1">
    <property type="nucleotide sequence ID" value="NZ_CABGHF010000012.1"/>
</dbReference>
<dbReference type="InterPro" id="IPR014508">
    <property type="entry name" value="UCP020555_TPR-like"/>
</dbReference>
<evidence type="ECO:0000313" key="2">
    <source>
        <dbReference type="EMBL" id="VUS66217.1"/>
    </source>
</evidence>
<evidence type="ECO:0000313" key="3">
    <source>
        <dbReference type="Proteomes" id="UP000318370"/>
    </source>
</evidence>
<dbReference type="EMBL" id="CABGHF010000012">
    <property type="protein sequence ID" value="VUS66217.1"/>
    <property type="molecule type" value="Genomic_DNA"/>
</dbReference>
<evidence type="ECO:0008006" key="4">
    <source>
        <dbReference type="Google" id="ProtNLM"/>
    </source>
</evidence>
<organism evidence="2 3">
    <name type="scientific">Klebsiella spallanzanii</name>
    <dbReference type="NCBI Taxonomy" id="2587528"/>
    <lineage>
        <taxon>Bacteria</taxon>
        <taxon>Pseudomonadati</taxon>
        <taxon>Pseudomonadota</taxon>
        <taxon>Gammaproteobacteria</taxon>
        <taxon>Enterobacterales</taxon>
        <taxon>Enterobacteriaceae</taxon>
        <taxon>Klebsiella/Raoultella group</taxon>
        <taxon>Klebsiella</taxon>
    </lineage>
</organism>
<dbReference type="PIRSF" id="PIRSF020555">
    <property type="entry name" value="UCP020555"/>
    <property type="match status" value="1"/>
</dbReference>
<feature type="chain" id="PRO_5022003009" description="DUF4810 domain-containing protein" evidence="1">
    <location>
        <begin position="21"/>
        <end position="118"/>
    </location>
</feature>
<accession>A0A564KC82</accession>
<gene>
    <name evidence="2" type="ORF">SB6408_00856</name>
</gene>
<dbReference type="Pfam" id="PF16068">
    <property type="entry name" value="DUF4810"/>
    <property type="match status" value="1"/>
</dbReference>
<protein>
    <recommendedName>
        <fullName evidence="4">DUF4810 domain-containing protein</fullName>
    </recommendedName>
</protein>
<feature type="signal peptide" evidence="1">
    <location>
        <begin position="1"/>
        <end position="20"/>
    </location>
</feature>
<dbReference type="AlphaFoldDB" id="A0A564KC82"/>
<dbReference type="Proteomes" id="UP000318370">
    <property type="component" value="Unassembled WGS sequence"/>
</dbReference>
<keyword evidence="1" id="KW-0732">Signal</keyword>